<keyword evidence="4" id="KW-0862">Zinc</keyword>
<dbReference type="PROSITE" id="PS50157">
    <property type="entry name" value="ZINC_FINGER_C2H2_2"/>
    <property type="match status" value="1"/>
</dbReference>
<gene>
    <name evidence="6" type="ORF">PACLA_8A046672</name>
</gene>
<evidence type="ECO:0000313" key="7">
    <source>
        <dbReference type="Proteomes" id="UP001152795"/>
    </source>
</evidence>
<feature type="region of interest" description="Disordered" evidence="5">
    <location>
        <begin position="130"/>
        <end position="159"/>
    </location>
</feature>
<dbReference type="PANTHER" id="PTHR12522:SF4">
    <property type="entry name" value="ZINC FINGER PROTEIN ELBOW"/>
    <property type="match status" value="1"/>
</dbReference>
<evidence type="ECO:0000313" key="6">
    <source>
        <dbReference type="EMBL" id="CAB3978064.1"/>
    </source>
</evidence>
<dbReference type="Proteomes" id="UP001152795">
    <property type="component" value="Unassembled WGS sequence"/>
</dbReference>
<accession>A0A7D9H897</accession>
<dbReference type="AlphaFoldDB" id="A0A7D9H897"/>
<evidence type="ECO:0000256" key="3">
    <source>
        <dbReference type="ARBA" id="ARBA00022771"/>
    </source>
</evidence>
<evidence type="ECO:0000256" key="2">
    <source>
        <dbReference type="ARBA" id="ARBA00022723"/>
    </source>
</evidence>
<keyword evidence="3" id="KW-0863">Zinc-finger</keyword>
<evidence type="ECO:0000256" key="1">
    <source>
        <dbReference type="ARBA" id="ARBA00010144"/>
    </source>
</evidence>
<feature type="compositionally biased region" description="Basic and acidic residues" evidence="5">
    <location>
        <begin position="130"/>
        <end position="143"/>
    </location>
</feature>
<proteinExistence type="inferred from homology"/>
<sequence length="479" mass="52170">MIDIQPAIQLTPKTSAIHDSSRDRAPLHELQMLTQSVASREYVHAYTPISESGDQQKKSPLALLAATCSSIGKTEGKKESREPVINTARLSPKISSSLNDVRSAVKLNSDEKSSFKPYKQIEEKEVIHSTEKPGFRVPSKDTTSDVVSRNKSPEFRSKVSPHIGSSFSPFQYPYLTDASGHCFYQGSPASRLCGMYYDMPGHSTSSHHATCLKSDCTGNCSSMVLPSPTSLAPTTPSIRPMFPTPPVTAPSPVKSHGLSPTSARSSSLYPRCNCGYCNQGQESSLKQAMQHLPHYHRDYLTSACQDPYCTNCKTPKTSTSATSHGCGPHCYGHHHHDSSSLLSGSLSTVPPSMSHLYPYAGFMLRAQNDQNGPFVCNWVQDSKNCGKSFTTSEELLQHLRTHTSAANASITPLHTPCNIPGCPCGLKSAMSGPTRLHSTARYHPYFMPSPAMHSPSFHPAISHYSSPHGIPYPSSLKPY</sequence>
<evidence type="ECO:0000256" key="4">
    <source>
        <dbReference type="ARBA" id="ARBA00022833"/>
    </source>
</evidence>
<dbReference type="OrthoDB" id="10054079at2759"/>
<dbReference type="GO" id="GO:0008270">
    <property type="term" value="F:zinc ion binding"/>
    <property type="evidence" value="ECO:0007669"/>
    <property type="project" value="UniProtKB-KW"/>
</dbReference>
<protein>
    <submittedName>
        <fullName evidence="6">Zinc finger 503-like</fullName>
    </submittedName>
</protein>
<organism evidence="6 7">
    <name type="scientific">Paramuricea clavata</name>
    <name type="common">Red gorgonian</name>
    <name type="synonym">Violescent sea-whip</name>
    <dbReference type="NCBI Taxonomy" id="317549"/>
    <lineage>
        <taxon>Eukaryota</taxon>
        <taxon>Metazoa</taxon>
        <taxon>Cnidaria</taxon>
        <taxon>Anthozoa</taxon>
        <taxon>Octocorallia</taxon>
        <taxon>Malacalcyonacea</taxon>
        <taxon>Plexauridae</taxon>
        <taxon>Paramuricea</taxon>
    </lineage>
</organism>
<evidence type="ECO:0000256" key="5">
    <source>
        <dbReference type="SAM" id="MobiDB-lite"/>
    </source>
</evidence>
<dbReference type="GO" id="GO:0005634">
    <property type="term" value="C:nucleus"/>
    <property type="evidence" value="ECO:0007669"/>
    <property type="project" value="TreeGrafter"/>
</dbReference>
<dbReference type="InterPro" id="IPR051520">
    <property type="entry name" value="Elbow/Noc_ZnFinger"/>
</dbReference>
<reference evidence="6" key="1">
    <citation type="submission" date="2020-04" db="EMBL/GenBank/DDBJ databases">
        <authorList>
            <person name="Alioto T."/>
            <person name="Alioto T."/>
            <person name="Gomez Garrido J."/>
        </authorList>
    </citation>
    <scope>NUCLEOTIDE SEQUENCE</scope>
    <source>
        <strain evidence="6">A484AB</strain>
    </source>
</reference>
<keyword evidence="2" id="KW-0479">Metal-binding</keyword>
<name>A0A7D9H897_PARCT</name>
<dbReference type="Gene3D" id="3.30.160.60">
    <property type="entry name" value="Classic Zinc Finger"/>
    <property type="match status" value="1"/>
</dbReference>
<keyword evidence="7" id="KW-1185">Reference proteome</keyword>
<dbReference type="InterPro" id="IPR013087">
    <property type="entry name" value="Znf_C2H2_type"/>
</dbReference>
<comment type="similarity">
    <text evidence="1">Belongs to the Elbow/Noc family.</text>
</comment>
<dbReference type="EMBL" id="CACRXK020000087">
    <property type="protein sequence ID" value="CAB3978064.1"/>
    <property type="molecule type" value="Genomic_DNA"/>
</dbReference>
<dbReference type="PANTHER" id="PTHR12522">
    <property type="entry name" value="ZINC-FINGER PROTEIN NOLZ1-RELATED"/>
    <property type="match status" value="1"/>
</dbReference>
<comment type="caution">
    <text evidence="6">The sequence shown here is derived from an EMBL/GenBank/DDBJ whole genome shotgun (WGS) entry which is preliminary data.</text>
</comment>
<dbReference type="GO" id="GO:0045892">
    <property type="term" value="P:negative regulation of DNA-templated transcription"/>
    <property type="evidence" value="ECO:0007669"/>
    <property type="project" value="TreeGrafter"/>
</dbReference>